<comment type="subcellular location">
    <subcellularLocation>
        <location evidence="1">Cell membrane</location>
        <topology evidence="1">Multi-pass membrane protein</topology>
    </subcellularLocation>
</comment>
<dbReference type="PROSITE" id="PS51371">
    <property type="entry name" value="CBS"/>
    <property type="match status" value="2"/>
</dbReference>
<dbReference type="CDD" id="cd04590">
    <property type="entry name" value="CBS_pair_CorC_HlyC_assoc"/>
    <property type="match status" value="1"/>
</dbReference>
<dbReference type="SUPFAM" id="SSF56176">
    <property type="entry name" value="FAD-binding/transporter-associated domain-like"/>
    <property type="match status" value="1"/>
</dbReference>
<dbReference type="Proteomes" id="UP000184512">
    <property type="component" value="Unassembled WGS sequence"/>
</dbReference>
<dbReference type="Pfam" id="PF03471">
    <property type="entry name" value="CorC_HlyC"/>
    <property type="match status" value="1"/>
</dbReference>
<evidence type="ECO:0000256" key="11">
    <source>
        <dbReference type="SAM" id="Phobius"/>
    </source>
</evidence>
<evidence type="ECO:0000313" key="14">
    <source>
        <dbReference type="EMBL" id="SHI65985.1"/>
    </source>
</evidence>
<keyword evidence="15" id="KW-1185">Reference proteome</keyword>
<dbReference type="SUPFAM" id="SSF54631">
    <property type="entry name" value="CBS-domain pair"/>
    <property type="match status" value="1"/>
</dbReference>
<evidence type="ECO:0000256" key="6">
    <source>
        <dbReference type="ARBA" id="ARBA00022989"/>
    </source>
</evidence>
<keyword evidence="7 9" id="KW-0129">CBS domain</keyword>
<dbReference type="RefSeq" id="WP_073186249.1">
    <property type="nucleotide sequence ID" value="NZ_FQZG01000011.1"/>
</dbReference>
<reference evidence="15" key="1">
    <citation type="submission" date="2016-11" db="EMBL/GenBank/DDBJ databases">
        <authorList>
            <person name="Varghese N."/>
            <person name="Submissions S."/>
        </authorList>
    </citation>
    <scope>NUCLEOTIDE SEQUENCE [LARGE SCALE GENOMIC DNA]</scope>
    <source>
        <strain evidence="15">DSM 12906</strain>
    </source>
</reference>
<evidence type="ECO:0000256" key="2">
    <source>
        <dbReference type="ARBA" id="ARBA00006337"/>
    </source>
</evidence>
<protein>
    <submittedName>
        <fullName evidence="14">Hemolysin, contains CBS domains</fullName>
    </submittedName>
</protein>
<organism evidence="14 15">
    <name type="scientific">Tessaracoccus bendigoensis DSM 12906</name>
    <dbReference type="NCBI Taxonomy" id="1123357"/>
    <lineage>
        <taxon>Bacteria</taxon>
        <taxon>Bacillati</taxon>
        <taxon>Actinomycetota</taxon>
        <taxon>Actinomycetes</taxon>
        <taxon>Propionibacteriales</taxon>
        <taxon>Propionibacteriaceae</taxon>
        <taxon>Tessaracoccus</taxon>
    </lineage>
</organism>
<keyword evidence="4 10" id="KW-0812">Transmembrane</keyword>
<dbReference type="InterPro" id="IPR002550">
    <property type="entry name" value="CNNM"/>
</dbReference>
<evidence type="ECO:0000256" key="10">
    <source>
        <dbReference type="PROSITE-ProRule" id="PRU01193"/>
    </source>
</evidence>
<dbReference type="PANTHER" id="PTHR22777">
    <property type="entry name" value="HEMOLYSIN-RELATED"/>
    <property type="match status" value="1"/>
</dbReference>
<dbReference type="OrthoDB" id="110231at2"/>
<dbReference type="Gene3D" id="3.10.580.10">
    <property type="entry name" value="CBS-domain"/>
    <property type="match status" value="1"/>
</dbReference>
<dbReference type="Pfam" id="PF01595">
    <property type="entry name" value="CNNM"/>
    <property type="match status" value="1"/>
</dbReference>
<dbReference type="PANTHER" id="PTHR22777:SF32">
    <property type="entry name" value="UPF0053 INNER MEMBRANE PROTEIN YFJD"/>
    <property type="match status" value="1"/>
</dbReference>
<dbReference type="GO" id="GO:0050660">
    <property type="term" value="F:flavin adenine dinucleotide binding"/>
    <property type="evidence" value="ECO:0007669"/>
    <property type="project" value="InterPro"/>
</dbReference>
<evidence type="ECO:0000259" key="12">
    <source>
        <dbReference type="PROSITE" id="PS51371"/>
    </source>
</evidence>
<evidence type="ECO:0000256" key="3">
    <source>
        <dbReference type="ARBA" id="ARBA00022475"/>
    </source>
</evidence>
<name>A0A1M6CY35_9ACTN</name>
<dbReference type="EMBL" id="FQZG01000011">
    <property type="protein sequence ID" value="SHI65985.1"/>
    <property type="molecule type" value="Genomic_DNA"/>
</dbReference>
<dbReference type="InterPro" id="IPR036318">
    <property type="entry name" value="FAD-bd_PCMH-like_sf"/>
</dbReference>
<dbReference type="InterPro" id="IPR044751">
    <property type="entry name" value="Ion_transp-like_CBS"/>
</dbReference>
<keyword evidence="6 10" id="KW-1133">Transmembrane helix</keyword>
<evidence type="ECO:0000256" key="1">
    <source>
        <dbReference type="ARBA" id="ARBA00004651"/>
    </source>
</evidence>
<dbReference type="SMART" id="SM01091">
    <property type="entry name" value="CorC_HlyC"/>
    <property type="match status" value="1"/>
</dbReference>
<evidence type="ECO:0000256" key="8">
    <source>
        <dbReference type="ARBA" id="ARBA00023136"/>
    </source>
</evidence>
<evidence type="ECO:0000256" key="7">
    <source>
        <dbReference type="ARBA" id="ARBA00023122"/>
    </source>
</evidence>
<feature type="transmembrane region" description="Helical" evidence="11">
    <location>
        <begin position="6"/>
        <end position="29"/>
    </location>
</feature>
<evidence type="ECO:0000256" key="9">
    <source>
        <dbReference type="PROSITE-ProRule" id="PRU00703"/>
    </source>
</evidence>
<dbReference type="GO" id="GO:0005886">
    <property type="term" value="C:plasma membrane"/>
    <property type="evidence" value="ECO:0007669"/>
    <property type="project" value="UniProtKB-SubCell"/>
</dbReference>
<sequence>MSQSEWIELGIALLCAVGASVMAAVETALSVITKSRAERLVEEGERGAERIRLIAQDPAPSINAVMFSRMALEITAIVVATIVMFTQFEADWTRALVTICIMLVISFILWGVAPRTLGRQNPERTLLMFQPLINGLTTVFGPIAQLMILIGNVMTPGRGYTDGPFATEAELRDLVDMAEANELIEAGESKMIHSVFELGDTIVKEVMVPRTDMVYIQKHRTLRQLLSLALRSGFSRIPVVGEDLDDVLGVVYLKDVAKRIYDFPDAERRERVEEIMRPATFCPDSKPVSELLHDMQLSHSHMVMVIDEFGGTAGMATIEDILEEIVGEIVDEYDHDLPAVTELGEGRYRVSSRLPIDELGALFDLDLDDDDVDTVGGLMAKQLNLVPIPGSRALVGSIELIADRAIGRRHQIGTVLARRLSDEELADEADREKDDDDE</sequence>
<feature type="transmembrane region" description="Helical" evidence="11">
    <location>
        <begin position="125"/>
        <end position="150"/>
    </location>
</feature>
<dbReference type="InterPro" id="IPR046342">
    <property type="entry name" value="CBS_dom_sf"/>
</dbReference>
<dbReference type="Gene3D" id="3.30.465.10">
    <property type="match status" value="1"/>
</dbReference>
<dbReference type="Pfam" id="PF00571">
    <property type="entry name" value="CBS"/>
    <property type="match status" value="2"/>
</dbReference>
<evidence type="ECO:0000313" key="15">
    <source>
        <dbReference type="Proteomes" id="UP000184512"/>
    </source>
</evidence>
<accession>A0A1M6CY35</accession>
<dbReference type="InterPro" id="IPR016169">
    <property type="entry name" value="FAD-bd_PCMH_sub2"/>
</dbReference>
<feature type="domain" description="CBS" evidence="12">
    <location>
        <begin position="275"/>
        <end position="332"/>
    </location>
</feature>
<dbReference type="FunFam" id="3.10.580.10:FF:000002">
    <property type="entry name" value="Magnesium/cobalt efflux protein CorC"/>
    <property type="match status" value="1"/>
</dbReference>
<dbReference type="AlphaFoldDB" id="A0A1M6CY35"/>
<feature type="transmembrane region" description="Helical" evidence="11">
    <location>
        <begin position="94"/>
        <end position="113"/>
    </location>
</feature>
<evidence type="ECO:0000256" key="4">
    <source>
        <dbReference type="ARBA" id="ARBA00022692"/>
    </source>
</evidence>
<proteinExistence type="inferred from homology"/>
<feature type="domain" description="CNNM transmembrane" evidence="13">
    <location>
        <begin position="1"/>
        <end position="188"/>
    </location>
</feature>
<keyword evidence="8 10" id="KW-0472">Membrane</keyword>
<dbReference type="SMART" id="SM00116">
    <property type="entry name" value="CBS"/>
    <property type="match status" value="2"/>
</dbReference>
<keyword evidence="5" id="KW-0677">Repeat</keyword>
<gene>
    <name evidence="14" type="ORF">SAMN02745244_00783</name>
</gene>
<feature type="domain" description="CBS" evidence="12">
    <location>
        <begin position="207"/>
        <end position="267"/>
    </location>
</feature>
<dbReference type="InterPro" id="IPR005170">
    <property type="entry name" value="Transptr-assoc_dom"/>
</dbReference>
<feature type="transmembrane region" description="Helical" evidence="11">
    <location>
        <begin position="70"/>
        <end position="88"/>
    </location>
</feature>
<comment type="similarity">
    <text evidence="2">Belongs to the UPF0053 family.</text>
</comment>
<dbReference type="PROSITE" id="PS51846">
    <property type="entry name" value="CNNM"/>
    <property type="match status" value="1"/>
</dbReference>
<keyword evidence="3" id="KW-1003">Cell membrane</keyword>
<evidence type="ECO:0000256" key="5">
    <source>
        <dbReference type="ARBA" id="ARBA00022737"/>
    </source>
</evidence>
<evidence type="ECO:0000259" key="13">
    <source>
        <dbReference type="PROSITE" id="PS51846"/>
    </source>
</evidence>
<dbReference type="InterPro" id="IPR000644">
    <property type="entry name" value="CBS_dom"/>
</dbReference>
<dbReference type="STRING" id="1123357.SAMN02745244_00783"/>